<evidence type="ECO:0000256" key="6">
    <source>
        <dbReference type="ARBA" id="ARBA00023170"/>
    </source>
</evidence>
<keyword evidence="4 8" id="KW-1133">Transmembrane helix</keyword>
<evidence type="ECO:0000256" key="3">
    <source>
        <dbReference type="ARBA" id="ARBA00022692"/>
    </source>
</evidence>
<reference evidence="9 10" key="1">
    <citation type="journal article" date="2018" name="Nat. Ecol. Evol.">
        <title>Genomic signatures of mitonuclear coevolution across populations of Tigriopus californicus.</title>
        <authorList>
            <person name="Barreto F.S."/>
            <person name="Watson E.T."/>
            <person name="Lima T.G."/>
            <person name="Willett C.S."/>
            <person name="Edmands S."/>
            <person name="Li W."/>
            <person name="Burton R.S."/>
        </authorList>
    </citation>
    <scope>NUCLEOTIDE SEQUENCE [LARGE SCALE GENOMIC DNA]</scope>
    <source>
        <strain evidence="9 10">San Diego</strain>
    </source>
</reference>
<dbReference type="EMBL" id="VCGU01000007">
    <property type="protein sequence ID" value="TRY73040.1"/>
    <property type="molecule type" value="Genomic_DNA"/>
</dbReference>
<evidence type="ECO:0000256" key="7">
    <source>
        <dbReference type="ARBA" id="ARBA00023180"/>
    </source>
</evidence>
<evidence type="ECO:0000256" key="5">
    <source>
        <dbReference type="ARBA" id="ARBA00023136"/>
    </source>
</evidence>
<dbReference type="Proteomes" id="UP000318571">
    <property type="component" value="Chromosome 3"/>
</dbReference>
<evidence type="ECO:0000256" key="8">
    <source>
        <dbReference type="SAM" id="Phobius"/>
    </source>
</evidence>
<dbReference type="PANTHER" id="PTHR42643">
    <property type="entry name" value="IONOTROPIC RECEPTOR 20A-RELATED"/>
    <property type="match status" value="1"/>
</dbReference>
<feature type="transmembrane region" description="Helical" evidence="8">
    <location>
        <begin position="117"/>
        <end position="136"/>
    </location>
</feature>
<dbReference type="OrthoDB" id="6368562at2759"/>
<dbReference type="InterPro" id="IPR052192">
    <property type="entry name" value="Insect_Ionotropic_Sensory_Rcpt"/>
</dbReference>
<dbReference type="GO" id="GO:0005886">
    <property type="term" value="C:plasma membrane"/>
    <property type="evidence" value="ECO:0007669"/>
    <property type="project" value="UniProtKB-SubCell"/>
</dbReference>
<evidence type="ECO:0000256" key="4">
    <source>
        <dbReference type="ARBA" id="ARBA00022989"/>
    </source>
</evidence>
<organism evidence="9 10">
    <name type="scientific">Tigriopus californicus</name>
    <name type="common">Marine copepod</name>
    <dbReference type="NCBI Taxonomy" id="6832"/>
    <lineage>
        <taxon>Eukaryota</taxon>
        <taxon>Metazoa</taxon>
        <taxon>Ecdysozoa</taxon>
        <taxon>Arthropoda</taxon>
        <taxon>Crustacea</taxon>
        <taxon>Multicrustacea</taxon>
        <taxon>Hexanauplia</taxon>
        <taxon>Copepoda</taxon>
        <taxon>Harpacticoida</taxon>
        <taxon>Harpacticidae</taxon>
        <taxon>Tigriopus</taxon>
    </lineage>
</organism>
<comment type="subcellular location">
    <subcellularLocation>
        <location evidence="1">Cell membrane</location>
        <topology evidence="1">Multi-pass membrane protein</topology>
    </subcellularLocation>
</comment>
<dbReference type="Gene3D" id="1.10.287.70">
    <property type="match status" value="1"/>
</dbReference>
<feature type="transmembrane region" description="Helical" evidence="8">
    <location>
        <begin position="314"/>
        <end position="334"/>
    </location>
</feature>
<dbReference type="OMA" id="HRTEYKS"/>
<dbReference type="SUPFAM" id="SSF53850">
    <property type="entry name" value="Periplasmic binding protein-like II"/>
    <property type="match status" value="1"/>
</dbReference>
<keyword evidence="5 8" id="KW-0472">Membrane</keyword>
<evidence type="ECO:0000256" key="2">
    <source>
        <dbReference type="ARBA" id="ARBA00022475"/>
    </source>
</evidence>
<gene>
    <name evidence="9" type="ORF">TCAL_12001</name>
</gene>
<protein>
    <recommendedName>
        <fullName evidence="11">Ionotropic glutamate receptor C-terminal domain-containing protein</fullName>
    </recommendedName>
</protein>
<keyword evidence="10" id="KW-1185">Reference proteome</keyword>
<keyword evidence="7" id="KW-0325">Glycoprotein</keyword>
<name>A0A553P5X3_TIGCA</name>
<feature type="transmembrane region" description="Helical" evidence="8">
    <location>
        <begin position="56"/>
        <end position="76"/>
    </location>
</feature>
<keyword evidence="2" id="KW-1003">Cell membrane</keyword>
<evidence type="ECO:0008006" key="11">
    <source>
        <dbReference type="Google" id="ProtNLM"/>
    </source>
</evidence>
<accession>A0A553P5X3</accession>
<dbReference type="AlphaFoldDB" id="A0A553P5X3"/>
<keyword evidence="3 8" id="KW-0812">Transmembrane</keyword>
<keyword evidence="6" id="KW-0675">Receptor</keyword>
<proteinExistence type="predicted"/>
<evidence type="ECO:0000313" key="9">
    <source>
        <dbReference type="EMBL" id="TRY73040.1"/>
    </source>
</evidence>
<evidence type="ECO:0000313" key="10">
    <source>
        <dbReference type="Proteomes" id="UP000318571"/>
    </source>
</evidence>
<evidence type="ECO:0000256" key="1">
    <source>
        <dbReference type="ARBA" id="ARBA00004651"/>
    </source>
</evidence>
<dbReference type="PANTHER" id="PTHR42643:SF30">
    <property type="entry name" value="IONOTROPIC RECEPTOR 40A-RELATED"/>
    <property type="match status" value="1"/>
</dbReference>
<comment type="caution">
    <text evidence="9">The sequence shown here is derived from an EMBL/GenBank/DDBJ whole genome shotgun (WGS) entry which is preliminary data.</text>
</comment>
<sequence length="349" mass="40131">MDKGIYDMGVGQLTITLDRVNRVDFGISLFNRELVFAGSHPKRVDVLNTLILPFHVLIWMALVGTLVFVFLFFILFDWTIGRQRTSNPIFTSLVVTLSPLLNEAQPRRMFHRTEYKSYWMICGMWMIVGYFMSMAYKSNLLATLTIPNYEKSVTTAEEILESGFPLYSLAGTALVSSLKSSPRPIFPKLYEQAILERNGLQIFGQSQAQRDIEIKEGRAFKTTTRVDCLSDPSLRIFPEPYFIGRSAWFFTKGSQVKGDLDKALQRILEAGISNYWKRHFIEKERQGKESETVDPLKAKRHEFKPISISHYQPVLVVGGIGLIFALISFLFELIHWHTYDCLTNILLEF</sequence>